<keyword evidence="3" id="KW-1185">Reference proteome</keyword>
<name>A0ABT9UH25_9MICC</name>
<evidence type="ECO:0000313" key="3">
    <source>
        <dbReference type="Proteomes" id="UP001226389"/>
    </source>
</evidence>
<proteinExistence type="predicted"/>
<protein>
    <submittedName>
        <fullName evidence="2">Uncharacterized protein with LGFP repeats/L,D-peptidoglycan transpeptidase YkuD (ErfK/YbiS/YcfS/YnhG family)</fullName>
    </submittedName>
</protein>
<comment type="caution">
    <text evidence="2">The sequence shown here is derived from an EMBL/GenBank/DDBJ whole genome shotgun (WGS) entry which is preliminary data.</text>
</comment>
<dbReference type="PANTHER" id="PTHR38589">
    <property type="entry name" value="BLR0621 PROTEIN"/>
    <property type="match status" value="1"/>
</dbReference>
<evidence type="ECO:0000313" key="2">
    <source>
        <dbReference type="EMBL" id="MDQ0118925.1"/>
    </source>
</evidence>
<reference evidence="2 3" key="1">
    <citation type="submission" date="2023-07" db="EMBL/GenBank/DDBJ databases">
        <title>Sorghum-associated microbial communities from plants grown in Nebraska, USA.</title>
        <authorList>
            <person name="Schachtman D."/>
        </authorList>
    </citation>
    <scope>NUCLEOTIDE SEQUENCE [LARGE SCALE GENOMIC DNA]</scope>
    <source>
        <strain evidence="2 3">DS994</strain>
    </source>
</reference>
<feature type="chain" id="PRO_5047414249" evidence="1">
    <location>
        <begin position="30"/>
        <end position="780"/>
    </location>
</feature>
<evidence type="ECO:0000256" key="1">
    <source>
        <dbReference type="SAM" id="SignalP"/>
    </source>
</evidence>
<dbReference type="PANTHER" id="PTHR38589:SF1">
    <property type="entry name" value="BLR0621 PROTEIN"/>
    <property type="match status" value="1"/>
</dbReference>
<feature type="signal peptide" evidence="1">
    <location>
        <begin position="1"/>
        <end position="29"/>
    </location>
</feature>
<organism evidence="2 3">
    <name type="scientific">Pseudarthrobacter defluvii</name>
    <dbReference type="NCBI Taxonomy" id="410837"/>
    <lineage>
        <taxon>Bacteria</taxon>
        <taxon>Bacillati</taxon>
        <taxon>Actinomycetota</taxon>
        <taxon>Actinomycetes</taxon>
        <taxon>Micrococcales</taxon>
        <taxon>Micrococcaceae</taxon>
        <taxon>Pseudarthrobacter</taxon>
    </lineage>
</organism>
<accession>A0ABT9UH25</accession>
<dbReference type="Proteomes" id="UP001226389">
    <property type="component" value="Unassembled WGS sequence"/>
</dbReference>
<gene>
    <name evidence="2" type="ORF">J2T22_002111</name>
</gene>
<dbReference type="EMBL" id="JAUSSY010000006">
    <property type="protein sequence ID" value="MDQ0118925.1"/>
    <property type="molecule type" value="Genomic_DNA"/>
</dbReference>
<keyword evidence="1" id="KW-0732">Signal</keyword>
<dbReference type="Pfam" id="PF08310">
    <property type="entry name" value="LGFP"/>
    <property type="match status" value="10"/>
</dbReference>
<dbReference type="RefSeq" id="WP_307490234.1">
    <property type="nucleotide sequence ID" value="NZ_JAUSSY010000006.1"/>
</dbReference>
<sequence length="780" mass="81347">MKRTRPLSLALAVIAVAGSAFLGTGSAQAGPQENNPCQRLSAGQVKYNSFGANRVTFATATGRESNVVTITGCVRSGNGYVQEWQDWGYAGLKGFAPPGLTWEDTFKSPTGSYSVTEALGRSNPGTALAYHTVTANSRWGGEYGPTYNQYFEGSGGPSDENLYTYMNQGYYEQAAVINYNRQPDMNTVQGASYAIFLHAGRTTSAGCLSTSLETVNRFLRSSRPGDRIIMGAVDDIFTPYSADPFGAITQKYSLGGGPAGQLGSPVSNEVGGLRDGGAFQNYQGGAIIWSPLSGAHFSWGATRGKWASLGYENGPLGYPVTDEVGGLRGGGVYQVYQGGVLMFSPASGAYLSSFGPIRDKWAETGFENGALGYPVSDVITGLKDGGSYQAYQNGAIFSSPAAGTHAVTAGIYGKWRSQGAEGGPLGYPTTDEFRGLRNGGSWQGFQGGAIMFSPASGAAVSAGPIRDKWASTGFEWGSLGYPVTDVITGLKEGGAFQNYQGGSILWTPANGAIISVGAIRNVWAGQNFEHGVLGYPTTDEYGTPGGAVAQNYQGGVIYFVPNVGTYAVSGAIFTKHEAMGRSLGAAVSPQVAIKNGGLYQNFQNGSILWSPATGAHVSIGATRGAWAQAGYENGFLGYPTSDEIPVSGGVKQTYQGGSIYWTAALGAFSMPSEFSAAFDAVNGPATLGFPGTNRVTGLKDGGSFINFQKGALISGPATGVRLSVGKTRDAWAGTGFEWGRLGYPTTDNYVTADGSTVQDFQGGRITVPKDGTARIDYGTS</sequence>
<dbReference type="InterPro" id="IPR013207">
    <property type="entry name" value="LGFP"/>
</dbReference>